<dbReference type="Proteomes" id="UP000823928">
    <property type="component" value="Unassembled WGS sequence"/>
</dbReference>
<dbReference type="PROSITE" id="PS50404">
    <property type="entry name" value="GST_NTER"/>
    <property type="match status" value="1"/>
</dbReference>
<feature type="domain" description="GST N-terminal" evidence="1">
    <location>
        <begin position="1"/>
        <end position="78"/>
    </location>
</feature>
<evidence type="ECO:0000313" key="3">
    <source>
        <dbReference type="Proteomes" id="UP000823928"/>
    </source>
</evidence>
<organism evidence="2 3">
    <name type="scientific">Candidatus Scatousia excrementigallinarum</name>
    <dbReference type="NCBI Taxonomy" id="2840935"/>
    <lineage>
        <taxon>Bacteria</taxon>
        <taxon>Candidatus Scatousia</taxon>
    </lineage>
</organism>
<dbReference type="InterPro" id="IPR004045">
    <property type="entry name" value="Glutathione_S-Trfase_N"/>
</dbReference>
<proteinExistence type="predicted"/>
<dbReference type="EMBL" id="DVIU01000036">
    <property type="protein sequence ID" value="HIS35338.1"/>
    <property type="molecule type" value="Genomic_DNA"/>
</dbReference>
<sequence length="78" mass="9297">MLDLYYAETCPYSRKVLSFLEENHIDFNHKDITDPKNYDELMEIGKMAQVPFLVDTDNGEKMYESDIIIDYIRNKNKI</sequence>
<accession>A0A9D1EWP1</accession>
<reference evidence="2" key="1">
    <citation type="submission" date="2020-10" db="EMBL/GenBank/DDBJ databases">
        <authorList>
            <person name="Gilroy R."/>
        </authorList>
    </citation>
    <scope>NUCLEOTIDE SEQUENCE</scope>
    <source>
        <strain evidence="2">6276</strain>
    </source>
</reference>
<dbReference type="CDD" id="cd00570">
    <property type="entry name" value="GST_N_family"/>
    <property type="match status" value="1"/>
</dbReference>
<dbReference type="InterPro" id="IPR036249">
    <property type="entry name" value="Thioredoxin-like_sf"/>
</dbReference>
<protein>
    <submittedName>
        <fullName evidence="2">Glutathione S-transferase N-terminal domain-containing protein</fullName>
    </submittedName>
</protein>
<dbReference type="AlphaFoldDB" id="A0A9D1EWP1"/>
<dbReference type="Gene3D" id="3.40.30.10">
    <property type="entry name" value="Glutaredoxin"/>
    <property type="match status" value="1"/>
</dbReference>
<dbReference type="PROSITE" id="PS51354">
    <property type="entry name" value="GLUTAREDOXIN_2"/>
    <property type="match status" value="1"/>
</dbReference>
<name>A0A9D1EWP1_9BACT</name>
<evidence type="ECO:0000313" key="2">
    <source>
        <dbReference type="EMBL" id="HIS35338.1"/>
    </source>
</evidence>
<comment type="caution">
    <text evidence="2">The sequence shown here is derived from an EMBL/GenBank/DDBJ whole genome shotgun (WGS) entry which is preliminary data.</text>
</comment>
<evidence type="ECO:0000259" key="1">
    <source>
        <dbReference type="PROSITE" id="PS50404"/>
    </source>
</evidence>
<dbReference type="Pfam" id="PF13417">
    <property type="entry name" value="GST_N_3"/>
    <property type="match status" value="1"/>
</dbReference>
<dbReference type="SUPFAM" id="SSF52833">
    <property type="entry name" value="Thioredoxin-like"/>
    <property type="match status" value="1"/>
</dbReference>
<reference evidence="2" key="2">
    <citation type="journal article" date="2021" name="PeerJ">
        <title>Extensive microbial diversity within the chicken gut microbiome revealed by metagenomics and culture.</title>
        <authorList>
            <person name="Gilroy R."/>
            <person name="Ravi A."/>
            <person name="Getino M."/>
            <person name="Pursley I."/>
            <person name="Horton D.L."/>
            <person name="Alikhan N.F."/>
            <person name="Baker D."/>
            <person name="Gharbi K."/>
            <person name="Hall N."/>
            <person name="Watson M."/>
            <person name="Adriaenssens E.M."/>
            <person name="Foster-Nyarko E."/>
            <person name="Jarju S."/>
            <person name="Secka A."/>
            <person name="Antonio M."/>
            <person name="Oren A."/>
            <person name="Chaudhuri R.R."/>
            <person name="La Ragione R."/>
            <person name="Hildebrand F."/>
            <person name="Pallen M.J."/>
        </authorList>
    </citation>
    <scope>NUCLEOTIDE SEQUENCE</scope>
    <source>
        <strain evidence="2">6276</strain>
    </source>
</reference>
<gene>
    <name evidence="2" type="ORF">IAC10_01720</name>
</gene>